<evidence type="ECO:0000256" key="1">
    <source>
        <dbReference type="ARBA" id="ARBA00007957"/>
    </source>
</evidence>
<organism evidence="7 8">
    <name type="scientific">Acidovorax facilis</name>
    <dbReference type="NCBI Taxonomy" id="12917"/>
    <lineage>
        <taxon>Bacteria</taxon>
        <taxon>Pseudomonadati</taxon>
        <taxon>Pseudomonadota</taxon>
        <taxon>Betaproteobacteria</taxon>
        <taxon>Burkholderiales</taxon>
        <taxon>Comamonadaceae</taxon>
        <taxon>Acidovorax</taxon>
    </lineage>
</organism>
<keyword evidence="6" id="KW-0804">Transcription</keyword>
<dbReference type="PANTHER" id="PTHR33202">
    <property type="entry name" value="ZINC UPTAKE REGULATION PROTEIN"/>
    <property type="match status" value="1"/>
</dbReference>
<gene>
    <name evidence="7" type="ORF">ACFOW3_09750</name>
</gene>
<keyword evidence="8" id="KW-1185">Reference proteome</keyword>
<evidence type="ECO:0000256" key="2">
    <source>
        <dbReference type="ARBA" id="ARBA00022491"/>
    </source>
</evidence>
<dbReference type="Pfam" id="PF01475">
    <property type="entry name" value="FUR"/>
    <property type="match status" value="1"/>
</dbReference>
<proteinExistence type="inferred from homology"/>
<evidence type="ECO:0000256" key="6">
    <source>
        <dbReference type="ARBA" id="ARBA00023163"/>
    </source>
</evidence>
<comment type="similarity">
    <text evidence="1">Belongs to the Fur family.</text>
</comment>
<dbReference type="PANTHER" id="PTHR33202:SF7">
    <property type="entry name" value="FERRIC UPTAKE REGULATION PROTEIN"/>
    <property type="match status" value="1"/>
</dbReference>
<evidence type="ECO:0000256" key="3">
    <source>
        <dbReference type="ARBA" id="ARBA00022833"/>
    </source>
</evidence>
<dbReference type="Gene3D" id="3.30.1490.190">
    <property type="match status" value="1"/>
</dbReference>
<keyword evidence="3" id="KW-0862">Zinc</keyword>
<evidence type="ECO:0000256" key="5">
    <source>
        <dbReference type="ARBA" id="ARBA00023125"/>
    </source>
</evidence>
<dbReference type="InterPro" id="IPR036390">
    <property type="entry name" value="WH_DNA-bd_sf"/>
</dbReference>
<sequence>MPVETPAPRDISQLSWQPGTGTLQRLHTSGLRLTQARRAVLRALHDNRGRFLDAEAVHRWTKAATWRVNLTSVYRILAELDKARVAQATQLGARTFYCMVPEGEAAQPHFVCRRCGHAQALGSDVLLTQLFEGAARLGFHLDQRLTLVGRCSACNASAPGSVKRHQKRTL</sequence>
<evidence type="ECO:0000256" key="4">
    <source>
        <dbReference type="ARBA" id="ARBA00023015"/>
    </source>
</evidence>
<dbReference type="EMBL" id="JBHSAJ010000026">
    <property type="protein sequence ID" value="MFC3934909.1"/>
    <property type="molecule type" value="Genomic_DNA"/>
</dbReference>
<dbReference type="SUPFAM" id="SSF46785">
    <property type="entry name" value="Winged helix' DNA-binding domain"/>
    <property type="match status" value="1"/>
</dbReference>
<keyword evidence="2" id="KW-0678">Repressor</keyword>
<comment type="caution">
    <text evidence="7">The sequence shown here is derived from an EMBL/GenBank/DDBJ whole genome shotgun (WGS) entry which is preliminary data.</text>
</comment>
<dbReference type="RefSeq" id="WP_055397114.1">
    <property type="nucleotide sequence ID" value="NZ_JAMXAX010000003.1"/>
</dbReference>
<evidence type="ECO:0000313" key="7">
    <source>
        <dbReference type="EMBL" id="MFC3934909.1"/>
    </source>
</evidence>
<reference evidence="8" key="1">
    <citation type="journal article" date="2019" name="Int. J. Syst. Evol. Microbiol.">
        <title>The Global Catalogue of Microorganisms (GCM) 10K type strain sequencing project: providing services to taxonomists for standard genome sequencing and annotation.</title>
        <authorList>
            <consortium name="The Broad Institute Genomics Platform"/>
            <consortium name="The Broad Institute Genome Sequencing Center for Infectious Disease"/>
            <person name="Wu L."/>
            <person name="Ma J."/>
        </authorList>
    </citation>
    <scope>NUCLEOTIDE SEQUENCE [LARGE SCALE GENOMIC DNA]</scope>
    <source>
        <strain evidence="8">CCUG 2113</strain>
    </source>
</reference>
<keyword evidence="5" id="KW-0238">DNA-binding</keyword>
<protein>
    <submittedName>
        <fullName evidence="7">Fur family transcriptional regulator</fullName>
    </submittedName>
</protein>
<dbReference type="Proteomes" id="UP001595693">
    <property type="component" value="Unassembled WGS sequence"/>
</dbReference>
<keyword evidence="4" id="KW-0805">Transcription regulation</keyword>
<name>A0ABV8D8Q8_9BURK</name>
<dbReference type="InterPro" id="IPR002481">
    <property type="entry name" value="FUR"/>
</dbReference>
<dbReference type="InterPro" id="IPR036388">
    <property type="entry name" value="WH-like_DNA-bd_sf"/>
</dbReference>
<accession>A0ABV8D8Q8</accession>
<dbReference type="Gene3D" id="1.10.10.10">
    <property type="entry name" value="Winged helix-like DNA-binding domain superfamily/Winged helix DNA-binding domain"/>
    <property type="match status" value="1"/>
</dbReference>
<evidence type="ECO:0000313" key="8">
    <source>
        <dbReference type="Proteomes" id="UP001595693"/>
    </source>
</evidence>
<dbReference type="InterPro" id="IPR043135">
    <property type="entry name" value="Fur_C"/>
</dbReference>